<dbReference type="Gene3D" id="2.30.30.40">
    <property type="entry name" value="SH3 Domains"/>
    <property type="match status" value="1"/>
</dbReference>
<feature type="compositionally biased region" description="Low complexity" evidence="5">
    <location>
        <begin position="35"/>
        <end position="48"/>
    </location>
</feature>
<feature type="compositionally biased region" description="Acidic residues" evidence="5">
    <location>
        <begin position="49"/>
        <end position="76"/>
    </location>
</feature>
<evidence type="ECO:0000256" key="5">
    <source>
        <dbReference type="SAM" id="MobiDB-lite"/>
    </source>
</evidence>
<dbReference type="SMART" id="SM00287">
    <property type="entry name" value="SH3b"/>
    <property type="match status" value="1"/>
</dbReference>
<dbReference type="Gene3D" id="3.90.1720.10">
    <property type="entry name" value="endopeptidase domain like (from Nostoc punctiforme)"/>
    <property type="match status" value="1"/>
</dbReference>
<reference evidence="9" key="2">
    <citation type="submission" date="2021-04" db="EMBL/GenBank/DDBJ databases">
        <authorList>
            <person name="Gilroy R."/>
        </authorList>
    </citation>
    <scope>NUCLEOTIDE SEQUENCE</scope>
    <source>
        <strain evidence="9">CHK33-5263</strain>
    </source>
</reference>
<evidence type="ECO:0000256" key="6">
    <source>
        <dbReference type="SAM" id="SignalP"/>
    </source>
</evidence>
<feature type="domain" description="NlpC/P60" evidence="8">
    <location>
        <begin position="167"/>
        <end position="307"/>
    </location>
</feature>
<evidence type="ECO:0000256" key="1">
    <source>
        <dbReference type="ARBA" id="ARBA00007074"/>
    </source>
</evidence>
<evidence type="ECO:0000259" key="7">
    <source>
        <dbReference type="PROSITE" id="PS51781"/>
    </source>
</evidence>
<evidence type="ECO:0000259" key="8">
    <source>
        <dbReference type="PROSITE" id="PS51935"/>
    </source>
</evidence>
<dbReference type="PANTHER" id="PTHR47359">
    <property type="entry name" value="PEPTIDOGLYCAN DL-ENDOPEPTIDASE CWLO"/>
    <property type="match status" value="1"/>
</dbReference>
<dbReference type="EMBL" id="DXBS01000114">
    <property type="protein sequence ID" value="HIZ25012.1"/>
    <property type="molecule type" value="Genomic_DNA"/>
</dbReference>
<dbReference type="AlphaFoldDB" id="A0A9D2DXD2"/>
<comment type="similarity">
    <text evidence="1">Belongs to the peptidase C40 family.</text>
</comment>
<name>A0A9D2DXD2_9FIRM</name>
<evidence type="ECO:0000256" key="3">
    <source>
        <dbReference type="ARBA" id="ARBA00022801"/>
    </source>
</evidence>
<evidence type="ECO:0000256" key="4">
    <source>
        <dbReference type="ARBA" id="ARBA00022807"/>
    </source>
</evidence>
<dbReference type="PANTHER" id="PTHR47359:SF3">
    <property type="entry name" value="NLP_P60 DOMAIN-CONTAINING PROTEIN-RELATED"/>
    <property type="match status" value="1"/>
</dbReference>
<proteinExistence type="inferred from homology"/>
<keyword evidence="4" id="KW-0788">Thiol protease</keyword>
<feature type="domain" description="SH3b" evidence="7">
    <location>
        <begin position="98"/>
        <end position="160"/>
    </location>
</feature>
<feature type="signal peptide" evidence="6">
    <location>
        <begin position="1"/>
        <end position="23"/>
    </location>
</feature>
<dbReference type="InterPro" id="IPR000064">
    <property type="entry name" value="NLP_P60_dom"/>
</dbReference>
<gene>
    <name evidence="9" type="ORF">H9812_06040</name>
</gene>
<keyword evidence="3" id="KW-0378">Hydrolase</keyword>
<evidence type="ECO:0000256" key="2">
    <source>
        <dbReference type="ARBA" id="ARBA00022670"/>
    </source>
</evidence>
<dbReference type="Pfam" id="PF08239">
    <property type="entry name" value="SH3_3"/>
    <property type="match status" value="1"/>
</dbReference>
<reference evidence="9" key="1">
    <citation type="journal article" date="2021" name="PeerJ">
        <title>Extensive microbial diversity within the chicken gut microbiome revealed by metagenomics and culture.</title>
        <authorList>
            <person name="Gilroy R."/>
            <person name="Ravi A."/>
            <person name="Getino M."/>
            <person name="Pursley I."/>
            <person name="Horton D.L."/>
            <person name="Alikhan N.F."/>
            <person name="Baker D."/>
            <person name="Gharbi K."/>
            <person name="Hall N."/>
            <person name="Watson M."/>
            <person name="Adriaenssens E.M."/>
            <person name="Foster-Nyarko E."/>
            <person name="Jarju S."/>
            <person name="Secka A."/>
            <person name="Antonio M."/>
            <person name="Oren A."/>
            <person name="Chaudhuri R.R."/>
            <person name="La Ragione R."/>
            <person name="Hildebrand F."/>
            <person name="Pallen M.J."/>
        </authorList>
    </citation>
    <scope>NUCLEOTIDE SEQUENCE</scope>
    <source>
        <strain evidence="9">CHK33-5263</strain>
    </source>
</reference>
<dbReference type="InterPro" id="IPR038765">
    <property type="entry name" value="Papain-like_cys_pep_sf"/>
</dbReference>
<organism evidence="9 10">
    <name type="scientific">Candidatus Gallimonas intestinigallinarum</name>
    <dbReference type="NCBI Taxonomy" id="2838604"/>
    <lineage>
        <taxon>Bacteria</taxon>
        <taxon>Bacillati</taxon>
        <taxon>Bacillota</taxon>
        <taxon>Clostridia</taxon>
        <taxon>Candidatus Gallimonas</taxon>
    </lineage>
</organism>
<dbReference type="GO" id="GO:0006508">
    <property type="term" value="P:proteolysis"/>
    <property type="evidence" value="ECO:0007669"/>
    <property type="project" value="UniProtKB-KW"/>
</dbReference>
<dbReference type="Pfam" id="PF00877">
    <property type="entry name" value="NLPC_P60"/>
    <property type="match status" value="1"/>
</dbReference>
<dbReference type="PROSITE" id="PS51781">
    <property type="entry name" value="SH3B"/>
    <property type="match status" value="1"/>
</dbReference>
<protein>
    <submittedName>
        <fullName evidence="9">C40 family peptidase</fullName>
    </submittedName>
</protein>
<evidence type="ECO:0000313" key="9">
    <source>
        <dbReference type="EMBL" id="HIZ25012.1"/>
    </source>
</evidence>
<feature type="chain" id="PRO_5038593489" evidence="6">
    <location>
        <begin position="24"/>
        <end position="307"/>
    </location>
</feature>
<accession>A0A9D2DXD2</accession>
<dbReference type="GO" id="GO:0008234">
    <property type="term" value="F:cysteine-type peptidase activity"/>
    <property type="evidence" value="ECO:0007669"/>
    <property type="project" value="UniProtKB-KW"/>
</dbReference>
<dbReference type="InterPro" id="IPR051794">
    <property type="entry name" value="PG_Endopeptidase_C40"/>
</dbReference>
<dbReference type="PROSITE" id="PS51935">
    <property type="entry name" value="NLPC_P60"/>
    <property type="match status" value="1"/>
</dbReference>
<dbReference type="InterPro" id="IPR003646">
    <property type="entry name" value="SH3-like_bac-type"/>
</dbReference>
<sequence length="307" mass="33654">MKRLFALTACSLALLLGTAPLLAACGDVQTDEPALELPADDLPVLPDLGDPDAPELDAPAEETEPDEPTDEPEAEPDMPVTEPEPEPEPDIPAVSTRAEYIYVRANSLNVRTGAGTGFASLGAVNSGDMLHFVRKAGDWYETRYRSKTAYVSASDAYTTIAYLDKGSEQVERVIAEGLELLGVPYVYGATRLHDGKGNMLKGFTVTKFDCSSLMQYIFYQGAGILLDVTTRTQVKQGVAVSWNNIKRGDLLFYTNAQRYNKTGVERIGHVALYLGNNYILHTASDYAVIEQMSATRKAYFVTARRFF</sequence>
<feature type="region of interest" description="Disordered" evidence="5">
    <location>
        <begin position="34"/>
        <end position="93"/>
    </location>
</feature>
<dbReference type="SUPFAM" id="SSF54001">
    <property type="entry name" value="Cysteine proteinases"/>
    <property type="match status" value="1"/>
</dbReference>
<keyword evidence="6" id="KW-0732">Signal</keyword>
<dbReference type="Proteomes" id="UP000824044">
    <property type="component" value="Unassembled WGS sequence"/>
</dbReference>
<dbReference type="PROSITE" id="PS51257">
    <property type="entry name" value="PROKAR_LIPOPROTEIN"/>
    <property type="match status" value="1"/>
</dbReference>
<comment type="caution">
    <text evidence="9">The sequence shown here is derived from an EMBL/GenBank/DDBJ whole genome shotgun (WGS) entry which is preliminary data.</text>
</comment>
<evidence type="ECO:0000313" key="10">
    <source>
        <dbReference type="Proteomes" id="UP000824044"/>
    </source>
</evidence>
<keyword evidence="2" id="KW-0645">Protease</keyword>